<sequence>MLIRTLCCAIALQVGSVHALQTDTLPAARLGELSSELASSAGSSQWQQLWKRSRDAGHFQPSGEQARFTLPMTVIPELVRDTLAKADSTTAQKSTLVLYRRDFAPRVTGVEALKDVTAICLQVDWRSVPDNPQPEQLMGANLLLTYPCH</sequence>
<dbReference type="EMBL" id="FTMP01000004">
    <property type="protein sequence ID" value="SIQ41823.1"/>
    <property type="molecule type" value="Genomic_DNA"/>
</dbReference>
<proteinExistence type="predicted"/>
<dbReference type="AlphaFoldDB" id="A0A1N6SL21"/>
<protein>
    <submittedName>
        <fullName evidence="2">Uncharacterized protein</fullName>
    </submittedName>
</protein>
<reference evidence="2 3" key="1">
    <citation type="submission" date="2017-01" db="EMBL/GenBank/DDBJ databases">
        <authorList>
            <person name="Mah S.A."/>
            <person name="Swanson W.J."/>
            <person name="Moy G.W."/>
            <person name="Vacquier V.D."/>
        </authorList>
    </citation>
    <scope>NUCLEOTIDE SEQUENCE [LARGE SCALE GENOMIC DNA]</scope>
    <source>
        <strain evidence="2 3">RU36E</strain>
    </source>
</reference>
<dbReference type="RefSeq" id="WP_076426428.1">
    <property type="nucleotide sequence ID" value="NZ_FTMP01000004.1"/>
</dbReference>
<dbReference type="Proteomes" id="UP000185841">
    <property type="component" value="Unassembled WGS sequence"/>
</dbReference>
<feature type="chain" id="PRO_5013314986" evidence="1">
    <location>
        <begin position="20"/>
        <end position="149"/>
    </location>
</feature>
<gene>
    <name evidence="2" type="ORF">SAMN05878282_1049</name>
</gene>
<evidence type="ECO:0000313" key="3">
    <source>
        <dbReference type="Proteomes" id="UP000185841"/>
    </source>
</evidence>
<feature type="signal peptide" evidence="1">
    <location>
        <begin position="1"/>
        <end position="19"/>
    </location>
</feature>
<evidence type="ECO:0000256" key="1">
    <source>
        <dbReference type="SAM" id="SignalP"/>
    </source>
</evidence>
<name>A0A1N6SL21_AQUAC</name>
<keyword evidence="1" id="KW-0732">Signal</keyword>
<evidence type="ECO:0000313" key="2">
    <source>
        <dbReference type="EMBL" id="SIQ41823.1"/>
    </source>
</evidence>
<organism evidence="2 3">
    <name type="scientific">Aquipseudomonas alcaligenes</name>
    <name type="common">Pseudomonas alcaligenes</name>
    <dbReference type="NCBI Taxonomy" id="43263"/>
    <lineage>
        <taxon>Bacteria</taxon>
        <taxon>Pseudomonadati</taxon>
        <taxon>Pseudomonadota</taxon>
        <taxon>Gammaproteobacteria</taxon>
        <taxon>Pseudomonadales</taxon>
        <taxon>Pseudomonadaceae</taxon>
        <taxon>Aquipseudomonas</taxon>
    </lineage>
</organism>
<accession>A0A1N6SL21</accession>